<dbReference type="InterPro" id="IPR002347">
    <property type="entry name" value="SDR_fam"/>
</dbReference>
<name>A0A6J1MNZ8_BICAN</name>
<dbReference type="SUPFAM" id="SSF51735">
    <property type="entry name" value="NAD(P)-binding Rossmann-fold domains"/>
    <property type="match status" value="1"/>
</dbReference>
<protein>
    <submittedName>
        <fullName evidence="2">17-beta-hydroxysteroid dehydrogenase 14-like</fullName>
    </submittedName>
</protein>
<dbReference type="Pfam" id="PF13561">
    <property type="entry name" value="adh_short_C2"/>
    <property type="match status" value="1"/>
</dbReference>
<dbReference type="GeneID" id="112044584"/>
<dbReference type="AlphaFoldDB" id="A0A6J1MNZ8"/>
<dbReference type="Proteomes" id="UP001652582">
    <property type="component" value="Chromosome 9"/>
</dbReference>
<dbReference type="PANTHER" id="PTHR43975">
    <property type="entry name" value="ZGC:101858"/>
    <property type="match status" value="1"/>
</dbReference>
<dbReference type="Gene3D" id="3.40.50.720">
    <property type="entry name" value="NAD(P)-binding Rossmann-like Domain"/>
    <property type="match status" value="1"/>
</dbReference>
<evidence type="ECO:0000313" key="1">
    <source>
        <dbReference type="Proteomes" id="UP001652582"/>
    </source>
</evidence>
<dbReference type="FunFam" id="3.40.50.720:FF:000084">
    <property type="entry name" value="Short-chain dehydrogenase reductase"/>
    <property type="match status" value="1"/>
</dbReference>
<dbReference type="OrthoDB" id="47007at2759"/>
<accession>A0A6J1MNZ8</accession>
<sequence>MEFNNKVVIVTGASSGIGASTAIAFSAAGAEVVMVGRNEAKLKSVAAKCKNPLVLIADMRKDDDVKRIMDETIKMFGRLDILVNNAGLSSTGHLMESDNMMKAYDITMNTNVRGLVHMTSVAAPHLAKTKGNIINISSVVALITPSVIGSINYFVSKAAVNHFTQCSAIELAPYGIRVNTVSPGPVRTDFITNAKLNADYEVIKTKSALNRISEPEEIADLILYIASDKAKGITGSNFLSDNGVMVKRT</sequence>
<dbReference type="PANTHER" id="PTHR43975:SF2">
    <property type="entry name" value="EG:BACR7A4.14 PROTEIN-RELATED"/>
    <property type="match status" value="1"/>
</dbReference>
<keyword evidence="1" id="KW-1185">Reference proteome</keyword>
<dbReference type="PRINTS" id="PR00081">
    <property type="entry name" value="GDHRDH"/>
</dbReference>
<dbReference type="KEGG" id="bany:112044584"/>
<dbReference type="PRINTS" id="PR00080">
    <property type="entry name" value="SDRFAMILY"/>
</dbReference>
<gene>
    <name evidence="2" type="primary">LOC112044584</name>
</gene>
<organism evidence="1 2">
    <name type="scientific">Bicyclus anynana</name>
    <name type="common">Squinting bush brown butterfly</name>
    <dbReference type="NCBI Taxonomy" id="110368"/>
    <lineage>
        <taxon>Eukaryota</taxon>
        <taxon>Metazoa</taxon>
        <taxon>Ecdysozoa</taxon>
        <taxon>Arthropoda</taxon>
        <taxon>Hexapoda</taxon>
        <taxon>Insecta</taxon>
        <taxon>Pterygota</taxon>
        <taxon>Neoptera</taxon>
        <taxon>Endopterygota</taxon>
        <taxon>Lepidoptera</taxon>
        <taxon>Glossata</taxon>
        <taxon>Ditrysia</taxon>
        <taxon>Papilionoidea</taxon>
        <taxon>Nymphalidae</taxon>
        <taxon>Satyrinae</taxon>
        <taxon>Satyrini</taxon>
        <taxon>Mycalesina</taxon>
        <taxon>Bicyclus</taxon>
    </lineage>
</organism>
<dbReference type="RefSeq" id="XP_023936224.1">
    <property type="nucleotide sequence ID" value="XM_024080456.2"/>
</dbReference>
<reference evidence="2" key="1">
    <citation type="submission" date="2025-08" db="UniProtKB">
        <authorList>
            <consortium name="RefSeq"/>
        </authorList>
    </citation>
    <scope>IDENTIFICATION</scope>
</reference>
<evidence type="ECO:0000313" key="2">
    <source>
        <dbReference type="RefSeq" id="XP_023936224.1"/>
    </source>
</evidence>
<dbReference type="InterPro" id="IPR036291">
    <property type="entry name" value="NAD(P)-bd_dom_sf"/>
</dbReference>
<proteinExistence type="predicted"/>